<dbReference type="PANTHER" id="PTHR43685:SF2">
    <property type="entry name" value="GLYCOSYLTRANSFERASE 2-LIKE DOMAIN-CONTAINING PROTEIN"/>
    <property type="match status" value="1"/>
</dbReference>
<evidence type="ECO:0000256" key="1">
    <source>
        <dbReference type="ARBA" id="ARBA00022519"/>
    </source>
</evidence>
<dbReference type="CDD" id="cd04196">
    <property type="entry name" value="GT_2_like_d"/>
    <property type="match status" value="1"/>
</dbReference>
<evidence type="ECO:0000259" key="2">
    <source>
        <dbReference type="Pfam" id="PF00535"/>
    </source>
</evidence>
<organism evidence="3 4">
    <name type="scientific">Pseudomonas cremoricolorata</name>
    <dbReference type="NCBI Taxonomy" id="157783"/>
    <lineage>
        <taxon>Bacteria</taxon>
        <taxon>Pseudomonadati</taxon>
        <taxon>Pseudomonadota</taxon>
        <taxon>Gammaproteobacteria</taxon>
        <taxon>Pseudomonadales</taxon>
        <taxon>Pseudomonadaceae</taxon>
        <taxon>Pseudomonas</taxon>
    </lineage>
</organism>
<dbReference type="SUPFAM" id="SSF53448">
    <property type="entry name" value="Nucleotide-diphospho-sugar transferases"/>
    <property type="match status" value="1"/>
</dbReference>
<dbReference type="eggNOG" id="COG0463">
    <property type="taxonomic scope" value="Bacteria"/>
</dbReference>
<dbReference type="InterPro" id="IPR050834">
    <property type="entry name" value="Glycosyltransf_2"/>
</dbReference>
<reference evidence="3 4" key="1">
    <citation type="submission" date="2014-09" db="EMBL/GenBank/DDBJ databases">
        <authorList>
            <person name="Chan K.-G."/>
        </authorList>
    </citation>
    <scope>NUCLEOTIDE SEQUENCE [LARGE SCALE GENOMIC DNA]</scope>
    <source>
        <strain evidence="3 4">ND07</strain>
    </source>
</reference>
<evidence type="ECO:0000313" key="4">
    <source>
        <dbReference type="Proteomes" id="UP000029493"/>
    </source>
</evidence>
<proteinExistence type="predicted"/>
<dbReference type="RefSeq" id="WP_038412569.1">
    <property type="nucleotide sequence ID" value="NZ_CP009455.1"/>
</dbReference>
<keyword evidence="1" id="KW-1003">Cell membrane</keyword>
<keyword evidence="1" id="KW-0472">Membrane</keyword>
<dbReference type="Gene3D" id="3.90.550.10">
    <property type="entry name" value="Spore Coat Polysaccharide Biosynthesis Protein SpsA, Chain A"/>
    <property type="match status" value="1"/>
</dbReference>
<dbReference type="EMBL" id="CP009455">
    <property type="protein sequence ID" value="AIR89972.1"/>
    <property type="molecule type" value="Genomic_DNA"/>
</dbReference>
<keyword evidence="1" id="KW-0997">Cell inner membrane</keyword>
<dbReference type="AlphaFoldDB" id="A0A089WTU9"/>
<name>A0A089WTU9_9PSED</name>
<accession>A0A089WTU9</accession>
<keyword evidence="4" id="KW-1185">Reference proteome</keyword>
<dbReference type="KEGG" id="psw:LK03_11995"/>
<dbReference type="GO" id="GO:0016740">
    <property type="term" value="F:transferase activity"/>
    <property type="evidence" value="ECO:0007669"/>
    <property type="project" value="UniProtKB-KW"/>
</dbReference>
<protein>
    <submittedName>
        <fullName evidence="3">Glycosyl transferase family 2</fullName>
    </submittedName>
</protein>
<dbReference type="Proteomes" id="UP000029493">
    <property type="component" value="Chromosome"/>
</dbReference>
<dbReference type="STRING" id="157783.LK03_11995"/>
<keyword evidence="3" id="KW-0808">Transferase</keyword>
<evidence type="ECO:0000313" key="3">
    <source>
        <dbReference type="EMBL" id="AIR89972.1"/>
    </source>
</evidence>
<dbReference type="Pfam" id="PF00535">
    <property type="entry name" value="Glycos_transf_2"/>
    <property type="match status" value="1"/>
</dbReference>
<dbReference type="OrthoDB" id="9802649at2"/>
<dbReference type="PANTHER" id="PTHR43685">
    <property type="entry name" value="GLYCOSYLTRANSFERASE"/>
    <property type="match status" value="1"/>
</dbReference>
<gene>
    <name evidence="3" type="ORF">LK03_11995</name>
</gene>
<dbReference type="InterPro" id="IPR001173">
    <property type="entry name" value="Glyco_trans_2-like"/>
</dbReference>
<feature type="domain" description="Glycosyltransferase 2-like" evidence="2">
    <location>
        <begin position="9"/>
        <end position="119"/>
    </location>
</feature>
<sequence length="308" mass="34781">MNEPTVIAILLCTYNGSAYLREQLDSFIAQTHERWVIYASDDGSTDETLDILRQYQQRLGDQLVILDGPRQGFARNFLSLIQNPAVKGDYFAFSDQDDIWLEDKLARSLAALRQHSLDGPALYCSRTDLVDAQGRHLGFSPYFHKPPSFENALVQSLAGANTMLINACTRQLLAATRPGAHIVAHDWLTYLVVSGYQGVIVYDAQPTLLYRQHHTNLIGCDSSLRSRLTRLTCALRGRFSEWNDMNLALMAMYKPSLPQRNRRILEQFEVARRSPLLKRLRLLGRTGVYRQTLAGNLSLLAAAVLNKL</sequence>
<dbReference type="InterPro" id="IPR029044">
    <property type="entry name" value="Nucleotide-diphossugar_trans"/>
</dbReference>